<dbReference type="Pfam" id="PF10602">
    <property type="entry name" value="RPN7"/>
    <property type="match status" value="1"/>
</dbReference>
<dbReference type="InterPro" id="IPR045135">
    <property type="entry name" value="Rpn7_N"/>
</dbReference>
<evidence type="ECO:0000256" key="10">
    <source>
        <dbReference type="SAM" id="MobiDB-lite"/>
    </source>
</evidence>
<keyword evidence="6" id="KW-0736">Signalosome</keyword>
<dbReference type="PROSITE" id="PS50250">
    <property type="entry name" value="PCI"/>
    <property type="match status" value="1"/>
</dbReference>
<comment type="similarity">
    <text evidence="3">Belongs to the CSN1 family.</text>
</comment>
<dbReference type="Pfam" id="PF01399">
    <property type="entry name" value="PCI"/>
    <property type="match status" value="1"/>
</dbReference>
<dbReference type="EMBL" id="NPIC01000001">
    <property type="protein sequence ID" value="RDL40449.1"/>
    <property type="molecule type" value="Genomic_DNA"/>
</dbReference>
<dbReference type="STRING" id="2656787.A0A370TY52"/>
<evidence type="ECO:0000256" key="8">
    <source>
        <dbReference type="ARBA" id="ARBA00067814"/>
    </source>
</evidence>
<comment type="caution">
    <text evidence="12">The sequence shown here is derived from an EMBL/GenBank/DDBJ whole genome shotgun (WGS) entry which is preliminary data.</text>
</comment>
<comment type="subunit">
    <text evidence="4">Component of the COP9 signalosome (CSN) complex.</text>
</comment>
<name>A0A370TY52_9HELO</name>
<feature type="domain" description="PCI" evidence="11">
    <location>
        <begin position="237"/>
        <end position="397"/>
    </location>
</feature>
<keyword evidence="12" id="KW-0238">DNA-binding</keyword>
<keyword evidence="9" id="KW-0175">Coiled coil</keyword>
<evidence type="ECO:0000313" key="12">
    <source>
        <dbReference type="EMBL" id="RDL40449.1"/>
    </source>
</evidence>
<dbReference type="InterPro" id="IPR019585">
    <property type="entry name" value="Rpn7/CSN1"/>
</dbReference>
<dbReference type="PANTHER" id="PTHR14145">
    <property type="entry name" value="26S PROTESOME SUBUNIT 6"/>
    <property type="match status" value="1"/>
</dbReference>
<comment type="subcellular location">
    <subcellularLocation>
        <location evidence="2">Cytoplasm</location>
    </subcellularLocation>
    <subcellularLocation>
        <location evidence="1">Nucleus</location>
    </subcellularLocation>
</comment>
<dbReference type="AlphaFoldDB" id="A0A370TY52"/>
<evidence type="ECO:0000256" key="9">
    <source>
        <dbReference type="SAM" id="Coils"/>
    </source>
</evidence>
<evidence type="ECO:0000256" key="4">
    <source>
        <dbReference type="ARBA" id="ARBA00011098"/>
    </source>
</evidence>
<evidence type="ECO:0000256" key="7">
    <source>
        <dbReference type="ARBA" id="ARBA00023242"/>
    </source>
</evidence>
<sequence length="464" mass="51902">MASAQSAPSSPTLGRTQREGVVTDPPKFDLESYIQNYQGRTRLERLIHIGACSTFLGPDALKLAVREAKAGKDIRRYLEAQSHLEAIAPREQEAVMDRSWVDTVDKQNKAESKRLEAELKGYKNNLIKESIRMGNEDLGKHYQAIGDLSKAFEAFGRMRQDISVAKHIIDVSRHLVEVAVEQRNWIAVSSNVQKIRSLAPPTSVSADPPLQPYLSATEGLAQFDAGIYRNAALSFLQTETGMGSTCATIMSPNDVAIYGGLCALATMDRNELQSKVLDNTHFRTYLELEPHIRKAIAFFVNSRYTLCLEILEGYHTDYLLDIYLQRHVTILYQKIRSKCIVQYFIPFSFVTLDNLNEAFCSPGKTIDKELSGMIQAGELNARINTVDRLLEALPSNQRAEAQREALQMAGDFEREARRRILRMNIGMADLEVKGLKRGGQHPGAVDDFFDAHAHAGGNVHVSNF</sequence>
<protein>
    <recommendedName>
        <fullName evidence="8">COP9 signalosome complex subunit 1</fullName>
    </recommendedName>
</protein>
<accession>A0A370TY52</accession>
<dbReference type="FunFam" id="1.25.40.570:FF:000022">
    <property type="entry name" value="COP9 signalosome complex subunit 1"/>
    <property type="match status" value="1"/>
</dbReference>
<dbReference type="GO" id="GO:0005737">
    <property type="term" value="C:cytoplasm"/>
    <property type="evidence" value="ECO:0007669"/>
    <property type="project" value="UniProtKB-SubCell"/>
</dbReference>
<evidence type="ECO:0000259" key="11">
    <source>
        <dbReference type="PROSITE" id="PS50250"/>
    </source>
</evidence>
<evidence type="ECO:0000256" key="2">
    <source>
        <dbReference type="ARBA" id="ARBA00004496"/>
    </source>
</evidence>
<gene>
    <name evidence="12" type="ORF">BP5553_00428</name>
</gene>
<dbReference type="Proteomes" id="UP000254866">
    <property type="component" value="Unassembled WGS sequence"/>
</dbReference>
<dbReference type="GO" id="GO:0008180">
    <property type="term" value="C:COP9 signalosome"/>
    <property type="evidence" value="ECO:0007669"/>
    <property type="project" value="UniProtKB-KW"/>
</dbReference>
<evidence type="ECO:0000313" key="13">
    <source>
        <dbReference type="Proteomes" id="UP000254866"/>
    </source>
</evidence>
<reference evidence="12 13" key="1">
    <citation type="journal article" date="2018" name="IMA Fungus">
        <title>IMA Genome-F 9: Draft genome sequence of Annulohypoxylon stygium, Aspergillus mulundensis, Berkeleyomyces basicola (syn. Thielaviopsis basicola), Ceratocystis smalleyi, two Cercospora beticola strains, Coleophoma cylindrospora, Fusarium fracticaudum, Phialophora cf. hyalina, and Morchella septimelata.</title>
        <authorList>
            <person name="Wingfield B.D."/>
            <person name="Bills G.F."/>
            <person name="Dong Y."/>
            <person name="Huang W."/>
            <person name="Nel W.J."/>
            <person name="Swalarsk-Parry B.S."/>
            <person name="Vaghefi N."/>
            <person name="Wilken P.M."/>
            <person name="An Z."/>
            <person name="de Beer Z.W."/>
            <person name="De Vos L."/>
            <person name="Chen L."/>
            <person name="Duong T.A."/>
            <person name="Gao Y."/>
            <person name="Hammerbacher A."/>
            <person name="Kikkert J.R."/>
            <person name="Li Y."/>
            <person name="Li H."/>
            <person name="Li K."/>
            <person name="Li Q."/>
            <person name="Liu X."/>
            <person name="Ma X."/>
            <person name="Naidoo K."/>
            <person name="Pethybridge S.J."/>
            <person name="Sun J."/>
            <person name="Steenkamp E.T."/>
            <person name="van der Nest M.A."/>
            <person name="van Wyk S."/>
            <person name="Wingfield M.J."/>
            <person name="Xiong C."/>
            <person name="Yue Q."/>
            <person name="Zhang X."/>
        </authorList>
    </citation>
    <scope>NUCLEOTIDE SEQUENCE [LARGE SCALE GENOMIC DNA]</scope>
    <source>
        <strain evidence="12 13">BP 5553</strain>
    </source>
</reference>
<dbReference type="SUPFAM" id="SSF46785">
    <property type="entry name" value="Winged helix' DNA-binding domain"/>
    <property type="match status" value="1"/>
</dbReference>
<feature type="compositionally biased region" description="Polar residues" evidence="10">
    <location>
        <begin position="1"/>
        <end position="15"/>
    </location>
</feature>
<keyword evidence="5" id="KW-0963">Cytoplasm</keyword>
<evidence type="ECO:0000256" key="1">
    <source>
        <dbReference type="ARBA" id="ARBA00004123"/>
    </source>
</evidence>
<dbReference type="SMART" id="SM00088">
    <property type="entry name" value="PINT"/>
    <property type="match status" value="1"/>
</dbReference>
<organism evidence="12 13">
    <name type="scientific">Venustampulla echinocandica</name>
    <dbReference type="NCBI Taxonomy" id="2656787"/>
    <lineage>
        <taxon>Eukaryota</taxon>
        <taxon>Fungi</taxon>
        <taxon>Dikarya</taxon>
        <taxon>Ascomycota</taxon>
        <taxon>Pezizomycotina</taxon>
        <taxon>Leotiomycetes</taxon>
        <taxon>Helotiales</taxon>
        <taxon>Pleuroascaceae</taxon>
        <taxon>Venustampulla</taxon>
    </lineage>
</organism>
<keyword evidence="13" id="KW-1185">Reference proteome</keyword>
<proteinExistence type="inferred from homology"/>
<dbReference type="PANTHER" id="PTHR14145:SF2">
    <property type="entry name" value="COP9 SIGNALOSOME COMPLEX SUBUNIT 1"/>
    <property type="match status" value="1"/>
</dbReference>
<dbReference type="Gene3D" id="1.25.40.570">
    <property type="match status" value="1"/>
</dbReference>
<dbReference type="InterPro" id="IPR036390">
    <property type="entry name" value="WH_DNA-bd_sf"/>
</dbReference>
<dbReference type="GO" id="GO:0003677">
    <property type="term" value="F:DNA binding"/>
    <property type="evidence" value="ECO:0007669"/>
    <property type="project" value="UniProtKB-KW"/>
</dbReference>
<dbReference type="GeneID" id="43593277"/>
<keyword evidence="7" id="KW-0539">Nucleus</keyword>
<evidence type="ECO:0000256" key="5">
    <source>
        <dbReference type="ARBA" id="ARBA00022490"/>
    </source>
</evidence>
<feature type="region of interest" description="Disordered" evidence="10">
    <location>
        <begin position="1"/>
        <end position="25"/>
    </location>
</feature>
<dbReference type="RefSeq" id="XP_031873105.1">
    <property type="nucleotide sequence ID" value="XM_032009051.1"/>
</dbReference>
<evidence type="ECO:0000256" key="6">
    <source>
        <dbReference type="ARBA" id="ARBA00022790"/>
    </source>
</evidence>
<dbReference type="InterPro" id="IPR000717">
    <property type="entry name" value="PCI_dom"/>
</dbReference>
<dbReference type="OrthoDB" id="422427at2759"/>
<evidence type="ECO:0000256" key="3">
    <source>
        <dbReference type="ARBA" id="ARBA00008793"/>
    </source>
</evidence>
<feature type="coiled-coil region" evidence="9">
    <location>
        <begin position="105"/>
        <end position="132"/>
    </location>
</feature>